<reference evidence="2" key="1">
    <citation type="submission" date="2023-03" db="EMBL/GenBank/DDBJ databases">
        <title>Massive genome expansion in bonnet fungi (Mycena s.s.) driven by repeated elements and novel gene families across ecological guilds.</title>
        <authorList>
            <consortium name="Lawrence Berkeley National Laboratory"/>
            <person name="Harder C.B."/>
            <person name="Miyauchi S."/>
            <person name="Viragh M."/>
            <person name="Kuo A."/>
            <person name="Thoen E."/>
            <person name="Andreopoulos B."/>
            <person name="Lu D."/>
            <person name="Skrede I."/>
            <person name="Drula E."/>
            <person name="Henrissat B."/>
            <person name="Morin E."/>
            <person name="Kohler A."/>
            <person name="Barry K."/>
            <person name="LaButti K."/>
            <person name="Morin E."/>
            <person name="Salamov A."/>
            <person name="Lipzen A."/>
            <person name="Mereny Z."/>
            <person name="Hegedus B."/>
            <person name="Baldrian P."/>
            <person name="Stursova M."/>
            <person name="Weitz H."/>
            <person name="Taylor A."/>
            <person name="Grigoriev I.V."/>
            <person name="Nagy L.G."/>
            <person name="Martin F."/>
            <person name="Kauserud H."/>
        </authorList>
    </citation>
    <scope>NUCLEOTIDE SEQUENCE</scope>
    <source>
        <strain evidence="2">CBHHK188m</strain>
    </source>
</reference>
<protein>
    <submittedName>
        <fullName evidence="2">Uncharacterized protein</fullName>
    </submittedName>
</protein>
<comment type="caution">
    <text evidence="2">The sequence shown here is derived from an EMBL/GenBank/DDBJ whole genome shotgun (WGS) entry which is preliminary data.</text>
</comment>
<proteinExistence type="predicted"/>
<feature type="region of interest" description="Disordered" evidence="1">
    <location>
        <begin position="1"/>
        <end position="30"/>
    </location>
</feature>
<dbReference type="Proteomes" id="UP001215280">
    <property type="component" value="Unassembled WGS sequence"/>
</dbReference>
<dbReference type="AlphaFoldDB" id="A0AAD7J6H1"/>
<accession>A0AAD7J6H1</accession>
<evidence type="ECO:0000313" key="2">
    <source>
        <dbReference type="EMBL" id="KAJ7758179.1"/>
    </source>
</evidence>
<feature type="compositionally biased region" description="Acidic residues" evidence="1">
    <location>
        <begin position="7"/>
        <end position="30"/>
    </location>
</feature>
<gene>
    <name evidence="2" type="ORF">DFH07DRAFT_958524</name>
</gene>
<keyword evidence="3" id="KW-1185">Reference proteome</keyword>
<organism evidence="2 3">
    <name type="scientific">Mycena maculata</name>
    <dbReference type="NCBI Taxonomy" id="230809"/>
    <lineage>
        <taxon>Eukaryota</taxon>
        <taxon>Fungi</taxon>
        <taxon>Dikarya</taxon>
        <taxon>Basidiomycota</taxon>
        <taxon>Agaricomycotina</taxon>
        <taxon>Agaricomycetes</taxon>
        <taxon>Agaricomycetidae</taxon>
        <taxon>Agaricales</taxon>
        <taxon>Marasmiineae</taxon>
        <taxon>Mycenaceae</taxon>
        <taxon>Mycena</taxon>
    </lineage>
</organism>
<evidence type="ECO:0000256" key="1">
    <source>
        <dbReference type="SAM" id="MobiDB-lite"/>
    </source>
</evidence>
<sequence>MKHLAEENEDTGSDPDGDDPLEDELDYDDFDLMDEQQEAKQNGLQDEDDVSDWETDDEYDVILDKQAKIDKSRTPVRHAFTPDHPLFMSHSITCRFENVNMVIPNFIGGAMPRSDKGDRAAYCMTMLTIFKPWRSPTDLKDVLSTWDQAFKEHEFTDRQLQLMRNFNVRYECNDARDDHFAQMKKKMAEAQAAGRSLFPPGFMGFKDKFKEDLNEFDYGSDDDEIDEIDEDDQKGPRTVQYLAEAKSMREIMQTSGWLDALPGGDLSIVDVDRVLPPYKLRTEWTNIVKHQRAALIENKLANLPPSSRDDASKHRLPNGTKLLPHDYFTHRSDVEPEVNAGHISDVIKEYGLNKEQVRAFKIVAEHASGPQAAPLRMYLGEKK</sequence>
<dbReference type="EMBL" id="JARJLG010000056">
    <property type="protein sequence ID" value="KAJ7758179.1"/>
    <property type="molecule type" value="Genomic_DNA"/>
</dbReference>
<name>A0AAD7J6H1_9AGAR</name>
<evidence type="ECO:0000313" key="3">
    <source>
        <dbReference type="Proteomes" id="UP001215280"/>
    </source>
</evidence>